<evidence type="ECO:0000313" key="2">
    <source>
        <dbReference type="Proteomes" id="UP000046784"/>
    </source>
</evidence>
<dbReference type="InterPro" id="IPR018724">
    <property type="entry name" value="2OG-Fe_dioxygenase"/>
</dbReference>
<dbReference type="Pfam" id="PF10014">
    <property type="entry name" value="2OG-Fe_Oxy_2"/>
    <property type="match status" value="1"/>
</dbReference>
<dbReference type="Proteomes" id="UP000046784">
    <property type="component" value="Unassembled WGS sequence"/>
</dbReference>
<protein>
    <submittedName>
        <fullName evidence="1">Uncharacterized protein conserved in bacteria</fullName>
    </submittedName>
</protein>
<dbReference type="GO" id="GO:0051213">
    <property type="term" value="F:dioxygenase activity"/>
    <property type="evidence" value="ECO:0007669"/>
    <property type="project" value="InterPro"/>
</dbReference>
<evidence type="ECO:0000313" key="1">
    <source>
        <dbReference type="EMBL" id="CFQ85191.1"/>
    </source>
</evidence>
<dbReference type="Gene3D" id="2.60.120.620">
    <property type="entry name" value="q2cbj1_9rhob like domain"/>
    <property type="match status" value="1"/>
</dbReference>
<reference evidence="1 2" key="1">
    <citation type="submission" date="2015-03" db="EMBL/GenBank/DDBJ databases">
        <authorList>
            <consortium name="Pathogen Informatics"/>
            <person name="Murphy D."/>
        </authorList>
    </citation>
    <scope>NUCLEOTIDE SEQUENCE [LARGE SCALE GENOMIC DNA]</scope>
    <source>
        <strain evidence="1 2">3400/83</strain>
    </source>
</reference>
<sequence length="288" mass="33136">MNLKYKIIGFNIKEFGINIHEMKKELPFDKLSWDDNDIKIAQLELLISQNPNDNDLILQEAQHYLDQDITPEKIKNLISMLPAHAKHTFHAFKPFRKRSVSQFIAENINNQWVIRNIEIPRSIGFTQQADHPLDLRQLARRFPSMDRAISDSPILKNLIRHFVEILCECEPQRNLTQIGVTCHQMSLLIDNTSHSVSNSPEGLHQDGSDYIVSALVVDKHNIEGGTSQLYCTEKEDFIKSHTLEPGEGLFHVDRNSTIWHKVTPITLKDPLIGTGYRNILGFDFNYIS</sequence>
<dbReference type="EMBL" id="CGCB01000001">
    <property type="protein sequence ID" value="CFQ85191.1"/>
    <property type="molecule type" value="Genomic_DNA"/>
</dbReference>
<accession>A0AAI9ELF0</accession>
<dbReference type="AlphaFoldDB" id="A0AAI9ELF0"/>
<proteinExistence type="predicted"/>
<name>A0AAI9ELF0_YERFR</name>
<dbReference type="RefSeq" id="WP_057642560.1">
    <property type="nucleotide sequence ID" value="NZ_CABMMF010000001.1"/>
</dbReference>
<comment type="caution">
    <text evidence="1">The sequence shown here is derived from an EMBL/GenBank/DDBJ whole genome shotgun (WGS) entry which is preliminary data.</text>
</comment>
<gene>
    <name evidence="1" type="ORF">ERS008524_00331</name>
</gene>
<organism evidence="1 2">
    <name type="scientific">Yersinia frederiksenii</name>
    <dbReference type="NCBI Taxonomy" id="29484"/>
    <lineage>
        <taxon>Bacteria</taxon>
        <taxon>Pseudomonadati</taxon>
        <taxon>Pseudomonadota</taxon>
        <taxon>Gammaproteobacteria</taxon>
        <taxon>Enterobacterales</taxon>
        <taxon>Yersiniaceae</taxon>
        <taxon>Yersinia</taxon>
    </lineage>
</organism>